<dbReference type="SUPFAM" id="SSF47323">
    <property type="entry name" value="Anticodon-binding domain of a subclass of class I aminoacyl-tRNA synthetases"/>
    <property type="match status" value="1"/>
</dbReference>
<keyword evidence="6" id="KW-1185">Reference proteome</keyword>
<dbReference type="Proteomes" id="UP001235849">
    <property type="component" value="Unassembled WGS sequence"/>
</dbReference>
<evidence type="ECO:0000256" key="2">
    <source>
        <dbReference type="ARBA" id="ARBA00022741"/>
    </source>
</evidence>
<gene>
    <name evidence="5" type="ORF">PMG25_16430</name>
</gene>
<proteinExistence type="predicted"/>
<comment type="caution">
    <text evidence="5">The sequence shown here is derived from an EMBL/GenBank/DDBJ whole genome shotgun (WGS) entry which is preliminary data.</text>
</comment>
<organism evidence="5 6">
    <name type="scientific">Roseofilum capinflatum BLCC-M114</name>
    <dbReference type="NCBI Taxonomy" id="3022440"/>
    <lineage>
        <taxon>Bacteria</taxon>
        <taxon>Bacillati</taxon>
        <taxon>Cyanobacteriota</taxon>
        <taxon>Cyanophyceae</taxon>
        <taxon>Desertifilales</taxon>
        <taxon>Desertifilaceae</taxon>
        <taxon>Roseofilum</taxon>
        <taxon>Roseofilum capinflatum</taxon>
    </lineage>
</organism>
<evidence type="ECO:0000313" key="5">
    <source>
        <dbReference type="EMBL" id="MDJ1175677.1"/>
    </source>
</evidence>
<keyword evidence="1" id="KW-0436">Ligase</keyword>
<protein>
    <recommendedName>
        <fullName evidence="4">DALR anticodon binding domain-containing protein</fullName>
    </recommendedName>
</protein>
<dbReference type="InterPro" id="IPR009080">
    <property type="entry name" value="tRNAsynth_Ia_anticodon-bd"/>
</dbReference>
<evidence type="ECO:0000256" key="1">
    <source>
        <dbReference type="ARBA" id="ARBA00022598"/>
    </source>
</evidence>
<sequence length="257" mass="28931">MKRSLQEGIDRVISLGSLSIEQIPVELLPAHQPLGYQSAIALKLSSHSDLSPLDLATKLLESLCLQENISGFSLSVRSPGWIQFHYGDLKLAEQLQTLLASPLKLAHHPCSLDRHSPEVFTWQVTHARCCALLRLGQNQGLIHLEPSTFRIREPDRIPWLHNGQFQLVHPSEHTLIRSLLYIWDTLHDDPTASRLLSLTRTFSQDILRFEQNCRIWGSTLKENRQLSLSRLGLVAIAGKTIKTLLEKGLSLTAPPEL</sequence>
<reference evidence="5 6" key="1">
    <citation type="submission" date="2023-01" db="EMBL/GenBank/DDBJ databases">
        <title>Novel diversity within Roseofilum (Cyanobacteria; Desertifilaceae) from marine benthic mats with descriptions of four novel species.</title>
        <authorList>
            <person name="Wang Y."/>
            <person name="Berthold D.E."/>
            <person name="Hu J."/>
            <person name="Lefler F.W."/>
            <person name="Laughinghouse H.D. IV."/>
        </authorList>
    </citation>
    <scope>NUCLEOTIDE SEQUENCE [LARGE SCALE GENOMIC DNA]</scope>
    <source>
        <strain evidence="5 6">BLCC-M114</strain>
    </source>
</reference>
<dbReference type="EMBL" id="JAQOSO010000087">
    <property type="protein sequence ID" value="MDJ1175677.1"/>
    <property type="molecule type" value="Genomic_DNA"/>
</dbReference>
<feature type="domain" description="DALR anticodon binding" evidence="4">
    <location>
        <begin position="122"/>
        <end position="257"/>
    </location>
</feature>
<dbReference type="SMART" id="SM00836">
    <property type="entry name" value="DALR_1"/>
    <property type="match status" value="1"/>
</dbReference>
<dbReference type="Gene3D" id="3.30.1360.70">
    <property type="entry name" value="Arginyl tRNA synthetase N-terminal domain"/>
    <property type="match status" value="1"/>
</dbReference>
<dbReference type="Gene3D" id="1.10.730.10">
    <property type="entry name" value="Isoleucyl-tRNA Synthetase, Domain 1"/>
    <property type="match status" value="1"/>
</dbReference>
<dbReference type="Pfam" id="PF03485">
    <property type="entry name" value="Arg_tRNA_synt_N"/>
    <property type="match status" value="1"/>
</dbReference>
<dbReference type="InterPro" id="IPR005148">
    <property type="entry name" value="Arg-tRNA-synth_N"/>
</dbReference>
<name>A0ABT7B919_9CYAN</name>
<accession>A0ABT7B919</accession>
<keyword evidence="2" id="KW-0547">Nucleotide-binding</keyword>
<evidence type="ECO:0000313" key="6">
    <source>
        <dbReference type="Proteomes" id="UP001235849"/>
    </source>
</evidence>
<dbReference type="RefSeq" id="WP_283767976.1">
    <property type="nucleotide sequence ID" value="NZ_JAQOSO010000087.1"/>
</dbReference>
<dbReference type="InterPro" id="IPR008909">
    <property type="entry name" value="DALR_anticod-bd"/>
</dbReference>
<dbReference type="InterPro" id="IPR036695">
    <property type="entry name" value="Arg-tRNA-synth_N_sf"/>
</dbReference>
<evidence type="ECO:0000256" key="3">
    <source>
        <dbReference type="ARBA" id="ARBA00022840"/>
    </source>
</evidence>
<evidence type="ECO:0000259" key="4">
    <source>
        <dbReference type="SMART" id="SM00836"/>
    </source>
</evidence>
<keyword evidence="3" id="KW-0067">ATP-binding</keyword>